<evidence type="ECO:0000313" key="2">
    <source>
        <dbReference type="Proteomes" id="UP000252255"/>
    </source>
</evidence>
<evidence type="ECO:0000313" key="1">
    <source>
        <dbReference type="EMBL" id="RCK43221.1"/>
    </source>
</evidence>
<dbReference type="AlphaFoldDB" id="A0A367WRN8"/>
<name>A0A367WRN8_9PROT</name>
<protein>
    <submittedName>
        <fullName evidence="1">Uncharacterized protein</fullName>
    </submittedName>
</protein>
<dbReference type="RefSeq" id="WP_114099690.1">
    <property type="nucleotide sequence ID" value="NZ_JPWI01000015.1"/>
</dbReference>
<proteinExistence type="predicted"/>
<organism evidence="1 2">
    <name type="scientific">Thalassospira profundimaris</name>
    <dbReference type="NCBI Taxonomy" id="502049"/>
    <lineage>
        <taxon>Bacteria</taxon>
        <taxon>Pseudomonadati</taxon>
        <taxon>Pseudomonadota</taxon>
        <taxon>Alphaproteobacteria</taxon>
        <taxon>Rhodospirillales</taxon>
        <taxon>Thalassospiraceae</taxon>
        <taxon>Thalassospira</taxon>
    </lineage>
</organism>
<comment type="caution">
    <text evidence="1">The sequence shown here is derived from an EMBL/GenBank/DDBJ whole genome shotgun (WGS) entry which is preliminary data.</text>
</comment>
<sequence length="210" mass="23333">MSEKDVWYHGTIFGFTEFAPLAHFGTRKAALMAIIRQIVDNSANRDRKLPYNVFPVIAPTLFQIDFDPSAVPSTKQDPGSPGILGMARALDELACKTANEQYWQKYRDLRDGGHLGDDADESLYGRLDLLEEDFAAEGINAFTYPNTVEDRGNQSLVLVKASAIFPKPATETVTKSELLSVLDDTSFWSSNACYGKSFTEIFDDLYPNAT</sequence>
<dbReference type="Proteomes" id="UP000252255">
    <property type="component" value="Unassembled WGS sequence"/>
</dbReference>
<reference evidence="1 2" key="1">
    <citation type="submission" date="2014-07" db="EMBL/GenBank/DDBJ databases">
        <title>Draft genome sequence of Thalassospira profundimaris PR54-5.</title>
        <authorList>
            <person name="Lai Q."/>
            <person name="Shao Z."/>
        </authorList>
    </citation>
    <scope>NUCLEOTIDE SEQUENCE [LARGE SCALE GENOMIC DNA]</scope>
    <source>
        <strain evidence="1 2">PR54-5</strain>
    </source>
</reference>
<accession>A0A367WRN8</accession>
<dbReference type="EMBL" id="JPWI01000015">
    <property type="protein sequence ID" value="RCK43221.1"/>
    <property type="molecule type" value="Genomic_DNA"/>
</dbReference>
<gene>
    <name evidence="1" type="ORF">TH30_19590</name>
</gene>